<keyword evidence="11" id="KW-1185">Reference proteome</keyword>
<feature type="compositionally biased region" description="Basic and acidic residues" evidence="7">
    <location>
        <begin position="360"/>
        <end position="379"/>
    </location>
</feature>
<evidence type="ECO:0000313" key="10">
    <source>
        <dbReference type="EMBL" id="RVE64420.1"/>
    </source>
</evidence>
<evidence type="ECO:0000256" key="3">
    <source>
        <dbReference type="ARBA" id="ARBA00022692"/>
    </source>
</evidence>
<sequence>MMSYLWILLLGSLLASHGLAEDEVMPDDAGAPASPATVEEDGADATPVGVEEAGGDPPQGSDPDPEPEPEPKPEPASELEPELEPEPTPEPKPASEPEPASELEPEPEPTPEPEPASELEPEPEPTPEPEPASELEPEPEPTPEPEPASELEPEPTPEPKPASELEPEPTPEPVQEIQPETLAPTAAAAGDTVPSSEGNPDDTVDATTTATTVESDIEGSGTLTAVSDQMTTSTTVAACCNGETGQVGETTTTEVAAAEETTVLSKGPTGPPIEKTTTDKVKPGGRMLHQEPLIKAVTASREKEELPDGGNSAPIGSESDSQKSGSGALAGILSCIVVSAVGAISGYFAYQKKKLCFKQADPEAPQKTDAPEAKSDDPQVRNTLLTESEKQ</sequence>
<evidence type="ECO:0000256" key="8">
    <source>
        <dbReference type="SAM" id="Phobius"/>
    </source>
</evidence>
<dbReference type="Pfam" id="PF12301">
    <property type="entry name" value="CD99L2"/>
    <property type="match status" value="1"/>
</dbReference>
<dbReference type="PANTHER" id="PTHR15076">
    <property type="entry name" value="CD99/MIC2 PROTEIN RELATED"/>
    <property type="match status" value="1"/>
</dbReference>
<reference evidence="10 11" key="2">
    <citation type="submission" date="2019-01" db="EMBL/GenBank/DDBJ databases">
        <title>A chromosome length genome reference of the Java medaka (oryzias javanicus).</title>
        <authorList>
            <person name="Herpin A."/>
            <person name="Takehana Y."/>
            <person name="Naruse K."/>
            <person name="Ansai S."/>
            <person name="Kawaguchi M."/>
        </authorList>
    </citation>
    <scope>NUCLEOTIDE SEQUENCE [LARGE SCALE GENOMIC DNA]</scope>
    <source>
        <strain evidence="10">RS831</strain>
        <tissue evidence="10">Whole body</tissue>
    </source>
</reference>
<feature type="compositionally biased region" description="Acidic residues" evidence="7">
    <location>
        <begin position="99"/>
        <end position="155"/>
    </location>
</feature>
<evidence type="ECO:0000256" key="6">
    <source>
        <dbReference type="ARBA" id="ARBA00023136"/>
    </source>
</evidence>
<dbReference type="OrthoDB" id="8447598at2759"/>
<feature type="signal peptide" evidence="9">
    <location>
        <begin position="1"/>
        <end position="20"/>
    </location>
</feature>
<dbReference type="EMBL" id="CM012449">
    <property type="protein sequence ID" value="RVE64420.1"/>
    <property type="molecule type" value="Genomic_DNA"/>
</dbReference>
<comment type="subcellular location">
    <subcellularLocation>
        <location evidence="1">Membrane</location>
        <topology evidence="1">Single-pass type I membrane protein</topology>
    </subcellularLocation>
</comment>
<evidence type="ECO:0000256" key="4">
    <source>
        <dbReference type="ARBA" id="ARBA00022729"/>
    </source>
</evidence>
<feature type="region of interest" description="Disordered" evidence="7">
    <location>
        <begin position="260"/>
        <end position="326"/>
    </location>
</feature>
<keyword evidence="5 8" id="KW-1133">Transmembrane helix</keyword>
<feature type="region of interest" description="Disordered" evidence="7">
    <location>
        <begin position="360"/>
        <end position="391"/>
    </location>
</feature>
<keyword evidence="3 8" id="KW-0812">Transmembrane</keyword>
<feature type="chain" id="PRO_5018763320" evidence="9">
    <location>
        <begin position="21"/>
        <end position="391"/>
    </location>
</feature>
<evidence type="ECO:0000256" key="9">
    <source>
        <dbReference type="SAM" id="SignalP"/>
    </source>
</evidence>
<evidence type="ECO:0000256" key="2">
    <source>
        <dbReference type="ARBA" id="ARBA00008763"/>
    </source>
</evidence>
<accession>A0A3S2PE62</accession>
<evidence type="ECO:0000256" key="1">
    <source>
        <dbReference type="ARBA" id="ARBA00004479"/>
    </source>
</evidence>
<dbReference type="GO" id="GO:0005886">
    <property type="term" value="C:plasma membrane"/>
    <property type="evidence" value="ECO:0007669"/>
    <property type="project" value="TreeGrafter"/>
</dbReference>
<feature type="compositionally biased region" description="Acidic residues" evidence="7">
    <location>
        <begin position="77"/>
        <end position="87"/>
    </location>
</feature>
<protein>
    <submittedName>
        <fullName evidence="10">Uncharacterized protein</fullName>
    </submittedName>
</protein>
<gene>
    <name evidence="10" type="ORF">OJAV_G00125650</name>
</gene>
<evidence type="ECO:0000256" key="5">
    <source>
        <dbReference type="ARBA" id="ARBA00022989"/>
    </source>
</evidence>
<feature type="region of interest" description="Disordered" evidence="7">
    <location>
        <begin position="24"/>
        <end position="226"/>
    </location>
</feature>
<reference evidence="10 11" key="1">
    <citation type="submission" date="2018-11" db="EMBL/GenBank/DDBJ databases">
        <authorList>
            <person name="Lopez-Roques C."/>
            <person name="Donnadieu C."/>
            <person name="Bouchez O."/>
            <person name="Klopp C."/>
            <person name="Cabau C."/>
            <person name="Zahm M."/>
        </authorList>
    </citation>
    <scope>NUCLEOTIDE SEQUENCE [LARGE SCALE GENOMIC DNA]</scope>
    <source>
        <strain evidence="10">RS831</strain>
        <tissue evidence="10">Whole body</tissue>
    </source>
</reference>
<feature type="compositionally biased region" description="Polar residues" evidence="7">
    <location>
        <begin position="380"/>
        <end position="391"/>
    </location>
</feature>
<keyword evidence="6 8" id="KW-0472">Membrane</keyword>
<feature type="transmembrane region" description="Helical" evidence="8">
    <location>
        <begin position="328"/>
        <end position="350"/>
    </location>
</feature>
<dbReference type="GO" id="GO:0034109">
    <property type="term" value="P:homotypic cell-cell adhesion"/>
    <property type="evidence" value="ECO:0007669"/>
    <property type="project" value="TreeGrafter"/>
</dbReference>
<keyword evidence="4 9" id="KW-0732">Signal</keyword>
<proteinExistence type="inferred from homology"/>
<comment type="similarity">
    <text evidence="2">Belongs to the CD99 family.</text>
</comment>
<dbReference type="GO" id="GO:2000391">
    <property type="term" value="P:positive regulation of neutrophil extravasation"/>
    <property type="evidence" value="ECO:0007669"/>
    <property type="project" value="TreeGrafter"/>
</dbReference>
<dbReference type="InterPro" id="IPR022078">
    <property type="entry name" value="CD99L2"/>
</dbReference>
<name>A0A3S2PE62_ORYJA</name>
<dbReference type="Proteomes" id="UP000283210">
    <property type="component" value="Chromosome 13"/>
</dbReference>
<dbReference type="PANTHER" id="PTHR15076:SF15">
    <property type="entry name" value="CD99 ANTIGEN"/>
    <property type="match status" value="1"/>
</dbReference>
<organism evidence="10 11">
    <name type="scientific">Oryzias javanicus</name>
    <name type="common">Javanese ricefish</name>
    <name type="synonym">Aplocheilus javanicus</name>
    <dbReference type="NCBI Taxonomy" id="123683"/>
    <lineage>
        <taxon>Eukaryota</taxon>
        <taxon>Metazoa</taxon>
        <taxon>Chordata</taxon>
        <taxon>Craniata</taxon>
        <taxon>Vertebrata</taxon>
        <taxon>Euteleostomi</taxon>
        <taxon>Actinopterygii</taxon>
        <taxon>Neopterygii</taxon>
        <taxon>Teleostei</taxon>
        <taxon>Neoteleostei</taxon>
        <taxon>Acanthomorphata</taxon>
        <taxon>Ovalentaria</taxon>
        <taxon>Atherinomorphae</taxon>
        <taxon>Beloniformes</taxon>
        <taxon>Adrianichthyidae</taxon>
        <taxon>Oryziinae</taxon>
        <taxon>Oryzias</taxon>
    </lineage>
</organism>
<dbReference type="GO" id="GO:0072683">
    <property type="term" value="P:T cell extravasation"/>
    <property type="evidence" value="ECO:0007669"/>
    <property type="project" value="TreeGrafter"/>
</dbReference>
<dbReference type="AlphaFoldDB" id="A0A3S2PE62"/>
<evidence type="ECO:0000256" key="7">
    <source>
        <dbReference type="SAM" id="MobiDB-lite"/>
    </source>
</evidence>
<evidence type="ECO:0000313" key="11">
    <source>
        <dbReference type="Proteomes" id="UP000283210"/>
    </source>
</evidence>